<dbReference type="Pfam" id="PF05553">
    <property type="entry name" value="DUF761"/>
    <property type="match status" value="1"/>
</dbReference>
<keyword evidence="2" id="KW-0812">Transmembrane</keyword>
<feature type="compositionally biased region" description="Basic and acidic residues" evidence="1">
    <location>
        <begin position="81"/>
        <end position="100"/>
    </location>
</feature>
<gene>
    <name evidence="4" type="primary">LOC109727706</name>
</gene>
<evidence type="ECO:0000313" key="4">
    <source>
        <dbReference type="RefSeq" id="XP_020113479.1"/>
    </source>
</evidence>
<evidence type="ECO:0000313" key="3">
    <source>
        <dbReference type="Proteomes" id="UP000515123"/>
    </source>
</evidence>
<reference evidence="4" key="2">
    <citation type="submission" date="2025-08" db="UniProtKB">
        <authorList>
            <consortium name="RefSeq"/>
        </authorList>
    </citation>
    <scope>IDENTIFICATION</scope>
    <source>
        <tissue evidence="4">Leaf</tissue>
    </source>
</reference>
<keyword evidence="3" id="KW-1185">Reference proteome</keyword>
<keyword evidence="2" id="KW-0472">Membrane</keyword>
<accession>A0A6P5H0B9</accession>
<feature type="region of interest" description="Disordered" evidence="1">
    <location>
        <begin position="81"/>
        <end position="123"/>
    </location>
</feature>
<protein>
    <submittedName>
        <fullName evidence="4">Uncharacterized protein LOC109727706</fullName>
    </submittedName>
</protein>
<reference evidence="3" key="1">
    <citation type="journal article" date="2015" name="Nat. Genet.">
        <title>The pineapple genome and the evolution of CAM photosynthesis.</title>
        <authorList>
            <person name="Ming R."/>
            <person name="VanBuren R."/>
            <person name="Wai C.M."/>
            <person name="Tang H."/>
            <person name="Schatz M.C."/>
            <person name="Bowers J.E."/>
            <person name="Lyons E."/>
            <person name="Wang M.L."/>
            <person name="Chen J."/>
            <person name="Biggers E."/>
            <person name="Zhang J."/>
            <person name="Huang L."/>
            <person name="Zhang L."/>
            <person name="Miao W."/>
            <person name="Zhang J."/>
            <person name="Ye Z."/>
            <person name="Miao C."/>
            <person name="Lin Z."/>
            <person name="Wang H."/>
            <person name="Zhou H."/>
            <person name="Yim W.C."/>
            <person name="Priest H.D."/>
            <person name="Zheng C."/>
            <person name="Woodhouse M."/>
            <person name="Edger P.P."/>
            <person name="Guyot R."/>
            <person name="Guo H.B."/>
            <person name="Guo H."/>
            <person name="Zheng G."/>
            <person name="Singh R."/>
            <person name="Sharma A."/>
            <person name="Min X."/>
            <person name="Zheng Y."/>
            <person name="Lee H."/>
            <person name="Gurtowski J."/>
            <person name="Sedlazeck F.J."/>
            <person name="Harkess A."/>
            <person name="McKain M.R."/>
            <person name="Liao Z."/>
            <person name="Fang J."/>
            <person name="Liu J."/>
            <person name="Zhang X."/>
            <person name="Zhang Q."/>
            <person name="Hu W."/>
            <person name="Qin Y."/>
            <person name="Wang K."/>
            <person name="Chen L.Y."/>
            <person name="Shirley N."/>
            <person name="Lin Y.R."/>
            <person name="Liu L.Y."/>
            <person name="Hernandez A.G."/>
            <person name="Wright C.L."/>
            <person name="Bulone V."/>
            <person name="Tuskan G.A."/>
            <person name="Heath K."/>
            <person name="Zee F."/>
            <person name="Moore P.H."/>
            <person name="Sunkar R."/>
            <person name="Leebens-Mack J.H."/>
            <person name="Mockler T."/>
            <person name="Bennetzen J.L."/>
            <person name="Freeling M."/>
            <person name="Sankoff D."/>
            <person name="Paterson A.H."/>
            <person name="Zhu X."/>
            <person name="Yang X."/>
            <person name="Smith J.A."/>
            <person name="Cushman J.C."/>
            <person name="Paull R.E."/>
            <person name="Yu Q."/>
        </authorList>
    </citation>
    <scope>NUCLEOTIDE SEQUENCE [LARGE SCALE GENOMIC DNA]</scope>
    <source>
        <strain evidence="3">cv. F153</strain>
    </source>
</reference>
<dbReference type="PANTHER" id="PTHR35997">
    <property type="entry name" value="COTTON FIBER PROTEIN-RELATED"/>
    <property type="match status" value="1"/>
</dbReference>
<organism evidence="3 4">
    <name type="scientific">Ananas comosus</name>
    <name type="common">Pineapple</name>
    <name type="synonym">Ananas ananas</name>
    <dbReference type="NCBI Taxonomy" id="4615"/>
    <lineage>
        <taxon>Eukaryota</taxon>
        <taxon>Viridiplantae</taxon>
        <taxon>Streptophyta</taxon>
        <taxon>Embryophyta</taxon>
        <taxon>Tracheophyta</taxon>
        <taxon>Spermatophyta</taxon>
        <taxon>Magnoliopsida</taxon>
        <taxon>Liliopsida</taxon>
        <taxon>Poales</taxon>
        <taxon>Bromeliaceae</taxon>
        <taxon>Bromelioideae</taxon>
        <taxon>Ananas</taxon>
    </lineage>
</organism>
<evidence type="ECO:0000256" key="2">
    <source>
        <dbReference type="SAM" id="Phobius"/>
    </source>
</evidence>
<dbReference type="Proteomes" id="UP000515123">
    <property type="component" value="Linkage group 22"/>
</dbReference>
<name>A0A6P5H0B9_ANACO</name>
<dbReference type="RefSeq" id="XP_020113479.1">
    <property type="nucleotide sequence ID" value="XM_020257890.1"/>
</dbReference>
<sequence length="158" mass="16611">MEEGKRGPRIEEEMVEAALAAAGAALFVSGMKHLLPFLPCSCALSAALVMAPSPFLFLLLNVVVASIVVVSLRPARSLGVERKKATSKIDGEKEKFEERSATAAETEAEAEAEAEADEEGGVEAEELNRRAEAFIAAFRRQLSADSFSSGAAAGANAQ</sequence>
<dbReference type="PANTHER" id="PTHR35997:SF5">
    <property type="entry name" value="OS09G0539700 PROTEIN"/>
    <property type="match status" value="1"/>
</dbReference>
<feature type="transmembrane region" description="Helical" evidence="2">
    <location>
        <begin position="55"/>
        <end position="75"/>
    </location>
</feature>
<evidence type="ECO:0000256" key="1">
    <source>
        <dbReference type="SAM" id="MobiDB-lite"/>
    </source>
</evidence>
<dbReference type="InterPro" id="IPR008480">
    <property type="entry name" value="DUF761_pln"/>
</dbReference>
<feature type="compositionally biased region" description="Acidic residues" evidence="1">
    <location>
        <begin position="106"/>
        <end position="123"/>
    </location>
</feature>
<dbReference type="AlphaFoldDB" id="A0A6P5H0B9"/>
<keyword evidence="2" id="KW-1133">Transmembrane helix</keyword>
<dbReference type="GeneID" id="109727706"/>
<proteinExistence type="predicted"/>